<feature type="region of interest" description="Disordered" evidence="1">
    <location>
        <begin position="56"/>
        <end position="101"/>
    </location>
</feature>
<evidence type="ECO:0000313" key="2">
    <source>
        <dbReference type="EMBL" id="PHN07813.1"/>
    </source>
</evidence>
<dbReference type="Proteomes" id="UP000223913">
    <property type="component" value="Unassembled WGS sequence"/>
</dbReference>
<gene>
    <name evidence="2" type="ORF">CRP01_04640</name>
</gene>
<protein>
    <submittedName>
        <fullName evidence="2">Uncharacterized protein</fullName>
    </submittedName>
</protein>
<evidence type="ECO:0000313" key="3">
    <source>
        <dbReference type="Proteomes" id="UP000223913"/>
    </source>
</evidence>
<dbReference type="AlphaFoldDB" id="A0A2D0NJ85"/>
<comment type="caution">
    <text evidence="2">The sequence shown here is derived from an EMBL/GenBank/DDBJ whole genome shotgun (WGS) entry which is preliminary data.</text>
</comment>
<evidence type="ECO:0000256" key="1">
    <source>
        <dbReference type="SAM" id="MobiDB-lite"/>
    </source>
</evidence>
<accession>A0A2D0NJ85</accession>
<proteinExistence type="predicted"/>
<name>A0A2D0NJ85_FLAN2</name>
<organism evidence="2 3">
    <name type="scientific">Flavilitoribacter nigricans (strain ATCC 23147 / DSM 23189 / NBRC 102662 / NCIMB 1420 / SS-2)</name>
    <name type="common">Lewinella nigricans</name>
    <dbReference type="NCBI Taxonomy" id="1122177"/>
    <lineage>
        <taxon>Bacteria</taxon>
        <taxon>Pseudomonadati</taxon>
        <taxon>Bacteroidota</taxon>
        <taxon>Saprospiria</taxon>
        <taxon>Saprospirales</taxon>
        <taxon>Lewinellaceae</taxon>
        <taxon>Flavilitoribacter</taxon>
    </lineage>
</organism>
<reference evidence="2 3" key="1">
    <citation type="submission" date="2017-10" db="EMBL/GenBank/DDBJ databases">
        <title>The draft genome sequence of Lewinella nigricans NBRC 102662.</title>
        <authorList>
            <person name="Wang K."/>
        </authorList>
    </citation>
    <scope>NUCLEOTIDE SEQUENCE [LARGE SCALE GENOMIC DNA]</scope>
    <source>
        <strain evidence="2 3">NBRC 102662</strain>
    </source>
</reference>
<dbReference type="EMBL" id="PDUD01000005">
    <property type="protein sequence ID" value="PHN07813.1"/>
    <property type="molecule type" value="Genomic_DNA"/>
</dbReference>
<keyword evidence="3" id="KW-1185">Reference proteome</keyword>
<dbReference type="RefSeq" id="WP_099148845.1">
    <property type="nucleotide sequence ID" value="NZ_PDUD01000005.1"/>
</dbReference>
<sequence>MRNYVVQMEVNPFKLSAVQTVGVDSMGGLQTIFLLLPHVFRLEQIFRFAAPKLEEGVITPKKQEKKEKPASTSKGLPAAEDENETTGGDKNAKTGPDNPHK</sequence>